<evidence type="ECO:0000313" key="3">
    <source>
        <dbReference type="Proteomes" id="UP001595690"/>
    </source>
</evidence>
<evidence type="ECO:0000313" key="2">
    <source>
        <dbReference type="EMBL" id="MFC3892239.1"/>
    </source>
</evidence>
<dbReference type="PROSITE" id="PS51257">
    <property type="entry name" value="PROKAR_LIPOPROTEIN"/>
    <property type="match status" value="1"/>
</dbReference>
<accession>A0ABV8BRC3</accession>
<keyword evidence="1" id="KW-0732">Signal</keyword>
<proteinExistence type="predicted"/>
<dbReference type="EMBL" id="JBHRZI010000011">
    <property type="protein sequence ID" value="MFC3892239.1"/>
    <property type="molecule type" value="Genomic_DNA"/>
</dbReference>
<feature type="signal peptide" evidence="1">
    <location>
        <begin position="1"/>
        <end position="17"/>
    </location>
</feature>
<gene>
    <name evidence="2" type="ORF">ACFOWZ_12200</name>
</gene>
<organism evidence="2 3">
    <name type="scientific">Lentzea rhizosphaerae</name>
    <dbReference type="NCBI Taxonomy" id="2041025"/>
    <lineage>
        <taxon>Bacteria</taxon>
        <taxon>Bacillati</taxon>
        <taxon>Actinomycetota</taxon>
        <taxon>Actinomycetes</taxon>
        <taxon>Pseudonocardiales</taxon>
        <taxon>Pseudonocardiaceae</taxon>
        <taxon>Lentzea</taxon>
    </lineage>
</organism>
<keyword evidence="3" id="KW-1185">Reference proteome</keyword>
<protein>
    <recommendedName>
        <fullName evidence="4">Lipoprotein</fullName>
    </recommendedName>
</protein>
<feature type="chain" id="PRO_5046477352" description="Lipoprotein" evidence="1">
    <location>
        <begin position="18"/>
        <end position="153"/>
    </location>
</feature>
<sequence length="153" mass="16877">MTLLRAAAALSALVLMAGCGGRPTESAIVDKINDELGKKIVADWRAVPGVADATYEYRKAIDRQAISVRAALKPETASDSLVQELVEIVKRDYWQSTANVVFSSSMFRSETMPETPVKDESIILFNGPIKIDMYDKAQVAELNEKYGPKPERK</sequence>
<dbReference type="RefSeq" id="WP_382371993.1">
    <property type="nucleotide sequence ID" value="NZ_JBHRZI010000011.1"/>
</dbReference>
<dbReference type="Proteomes" id="UP001595690">
    <property type="component" value="Unassembled WGS sequence"/>
</dbReference>
<evidence type="ECO:0008006" key="4">
    <source>
        <dbReference type="Google" id="ProtNLM"/>
    </source>
</evidence>
<reference evidence="3" key="1">
    <citation type="journal article" date="2019" name="Int. J. Syst. Evol. Microbiol.">
        <title>The Global Catalogue of Microorganisms (GCM) 10K type strain sequencing project: providing services to taxonomists for standard genome sequencing and annotation.</title>
        <authorList>
            <consortium name="The Broad Institute Genomics Platform"/>
            <consortium name="The Broad Institute Genome Sequencing Center for Infectious Disease"/>
            <person name="Wu L."/>
            <person name="Ma J."/>
        </authorList>
    </citation>
    <scope>NUCLEOTIDE SEQUENCE [LARGE SCALE GENOMIC DNA]</scope>
    <source>
        <strain evidence="3">CGMCC 4.7405</strain>
    </source>
</reference>
<name>A0ABV8BRC3_9PSEU</name>
<evidence type="ECO:0000256" key="1">
    <source>
        <dbReference type="SAM" id="SignalP"/>
    </source>
</evidence>
<comment type="caution">
    <text evidence="2">The sequence shown here is derived from an EMBL/GenBank/DDBJ whole genome shotgun (WGS) entry which is preliminary data.</text>
</comment>